<dbReference type="GO" id="GO:0006777">
    <property type="term" value="P:Mo-molybdopterin cofactor biosynthetic process"/>
    <property type="evidence" value="ECO:0007669"/>
    <property type="project" value="UniProtKB-UniRule"/>
</dbReference>
<dbReference type="OrthoDB" id="10261062at2759"/>
<dbReference type="Proteomes" id="UP000039046">
    <property type="component" value="Unassembled WGS sequence"/>
</dbReference>
<dbReference type="GO" id="GO:0061604">
    <property type="term" value="F:molybdopterin-synthase sulfurtransferase activity"/>
    <property type="evidence" value="ECO:0007669"/>
    <property type="project" value="UniProtKB-EC"/>
</dbReference>
<dbReference type="InterPro" id="IPR028885">
    <property type="entry name" value="MOCS3/Uba4"/>
</dbReference>
<comment type="pathway">
    <text evidence="14">Cofactor biosynthesis; molybdopterin biosynthesis.</text>
</comment>
<dbReference type="GO" id="GO:0005829">
    <property type="term" value="C:cytosol"/>
    <property type="evidence" value="ECO:0007669"/>
    <property type="project" value="UniProtKB-SubCell"/>
</dbReference>
<dbReference type="Gene3D" id="3.40.250.10">
    <property type="entry name" value="Rhodanese-like domain"/>
    <property type="match status" value="1"/>
</dbReference>
<dbReference type="SUPFAM" id="SSF69572">
    <property type="entry name" value="Activating enzymes of the ubiquitin-like proteins"/>
    <property type="match status" value="1"/>
</dbReference>
<keyword evidence="7 14" id="KW-0547">Nucleotide-binding</keyword>
<dbReference type="UniPathway" id="UPA00344"/>
<feature type="binding site" evidence="14">
    <location>
        <position position="302"/>
    </location>
    <ligand>
        <name>Zn(2+)</name>
        <dbReference type="ChEBI" id="CHEBI:29105"/>
    </ligand>
</feature>
<evidence type="ECO:0000256" key="13">
    <source>
        <dbReference type="ARBA" id="ARBA00043893"/>
    </source>
</evidence>
<keyword evidence="3 14" id="KW-0808">Transferase</keyword>
<keyword evidence="12 14" id="KW-0511">Multifunctional enzyme</keyword>
<dbReference type="PROSITE" id="PS50206">
    <property type="entry name" value="RHODANESE_3"/>
    <property type="match status" value="1"/>
</dbReference>
<feature type="active site" description="Glycyl thioester intermediate; for adenylyltransferase activity" evidence="14">
    <location>
        <position position="232"/>
    </location>
</feature>
<keyword evidence="2 14" id="KW-0963">Cytoplasm</keyword>
<comment type="similarity">
    <text evidence="14">In the N-terminal section; belongs to the HesA/MoeB/ThiF family. UBA4 subfamily.</text>
</comment>
<keyword evidence="11 14" id="KW-0501">Molybdenum cofactor biosynthesis</keyword>
<dbReference type="STRING" id="1531966.A0A0A1T9S4"/>
<evidence type="ECO:0000256" key="10">
    <source>
        <dbReference type="ARBA" id="ARBA00022840"/>
    </source>
</evidence>
<dbReference type="Gene3D" id="3.40.50.720">
    <property type="entry name" value="NAD(P)-binding Rossmann-like Domain"/>
    <property type="match status" value="1"/>
</dbReference>
<feature type="domain" description="Rhodanese" evidence="16">
    <location>
        <begin position="351"/>
        <end position="455"/>
    </location>
</feature>
<evidence type="ECO:0000256" key="2">
    <source>
        <dbReference type="ARBA" id="ARBA00022490"/>
    </source>
</evidence>
<evidence type="ECO:0000256" key="8">
    <source>
        <dbReference type="ARBA" id="ARBA00022786"/>
    </source>
</evidence>
<keyword evidence="10 14" id="KW-0067">ATP-binding</keyword>
<dbReference type="GO" id="GO:0032447">
    <property type="term" value="P:protein urmylation"/>
    <property type="evidence" value="ECO:0007669"/>
    <property type="project" value="EnsemblFungi"/>
</dbReference>
<evidence type="ECO:0000256" key="3">
    <source>
        <dbReference type="ARBA" id="ARBA00022679"/>
    </source>
</evidence>
<comment type="catalytic activity">
    <reaction evidence="14">
        <text>[molybdopterin-synthase sulfur-carrier protein]-C-terminal Gly-Gly + ATP + H(+) = [molybdopterin-synthase sulfur-carrier protein]-C-terminal Gly-Gly-AMP + diphosphate</text>
        <dbReference type="Rhea" id="RHEA:43616"/>
        <dbReference type="Rhea" id="RHEA-COMP:12159"/>
        <dbReference type="Rhea" id="RHEA-COMP:12202"/>
        <dbReference type="ChEBI" id="CHEBI:15378"/>
        <dbReference type="ChEBI" id="CHEBI:30616"/>
        <dbReference type="ChEBI" id="CHEBI:33019"/>
        <dbReference type="ChEBI" id="CHEBI:90618"/>
        <dbReference type="ChEBI" id="CHEBI:90778"/>
        <dbReference type="EC" id="2.7.7.80"/>
    </reaction>
</comment>
<organism evidence="17 18">
    <name type="scientific">[Torrubiella] hemipterigena</name>
    <dbReference type="NCBI Taxonomy" id="1531966"/>
    <lineage>
        <taxon>Eukaryota</taxon>
        <taxon>Fungi</taxon>
        <taxon>Dikarya</taxon>
        <taxon>Ascomycota</taxon>
        <taxon>Pezizomycotina</taxon>
        <taxon>Sordariomycetes</taxon>
        <taxon>Hypocreomycetidae</taxon>
        <taxon>Hypocreales</taxon>
        <taxon>Clavicipitaceae</taxon>
        <taxon>Clavicipitaceae incertae sedis</taxon>
        <taxon>'Torrubiella' clade</taxon>
    </lineage>
</organism>
<keyword evidence="4 14" id="KW-0819">tRNA processing</keyword>
<dbReference type="GO" id="GO:0007114">
    <property type="term" value="P:cell budding"/>
    <property type="evidence" value="ECO:0007669"/>
    <property type="project" value="EnsemblFungi"/>
</dbReference>
<dbReference type="CDD" id="cd00757">
    <property type="entry name" value="ThiF_MoeB_HesA_family"/>
    <property type="match status" value="1"/>
</dbReference>
<reference evidence="17 18" key="1">
    <citation type="journal article" date="2015" name="Genome Announc.">
        <title>Draft Genome Sequence and Gene Annotation of the Entomopathogenic Fungus Verticillium hemipterigenum.</title>
        <authorList>
            <person name="Horn F."/>
            <person name="Habel A."/>
            <person name="Scharf D.H."/>
            <person name="Dworschak J."/>
            <person name="Brakhage A.A."/>
            <person name="Guthke R."/>
            <person name="Hertweck C."/>
            <person name="Linde J."/>
        </authorList>
    </citation>
    <scope>NUCLEOTIDE SEQUENCE [LARGE SCALE GENOMIC DNA]</scope>
</reference>
<evidence type="ECO:0000313" key="18">
    <source>
        <dbReference type="Proteomes" id="UP000039046"/>
    </source>
</evidence>
<dbReference type="AlphaFoldDB" id="A0A0A1T9S4"/>
<name>A0A0A1T9S4_9HYPO</name>
<feature type="binding site" evidence="14">
    <location>
        <begin position="172"/>
        <end position="173"/>
    </location>
    <ligand>
        <name>ATP</name>
        <dbReference type="ChEBI" id="CHEBI:30616"/>
    </ligand>
</feature>
<dbReference type="GO" id="GO:0061605">
    <property type="term" value="F:molybdopterin-synthase adenylyltransferase activity"/>
    <property type="evidence" value="ECO:0007669"/>
    <property type="project" value="UniProtKB-EC"/>
</dbReference>
<dbReference type="PANTHER" id="PTHR10953:SF102">
    <property type="entry name" value="ADENYLYLTRANSFERASE AND SULFURTRANSFERASE MOCS3"/>
    <property type="match status" value="1"/>
</dbReference>
<dbReference type="GO" id="GO:2000220">
    <property type="term" value="P:regulation of pseudohyphal growth"/>
    <property type="evidence" value="ECO:0007669"/>
    <property type="project" value="EnsemblFungi"/>
</dbReference>
<feature type="binding site" evidence="14">
    <location>
        <position position="215"/>
    </location>
    <ligand>
        <name>Zn(2+)</name>
        <dbReference type="ChEBI" id="CHEBI:29105"/>
    </ligand>
</feature>
<feature type="binding site" evidence="14">
    <location>
        <position position="299"/>
    </location>
    <ligand>
        <name>Zn(2+)</name>
        <dbReference type="ChEBI" id="CHEBI:29105"/>
    </ligand>
</feature>
<feature type="binding site" evidence="14">
    <location>
        <position position="218"/>
    </location>
    <ligand>
        <name>Zn(2+)</name>
        <dbReference type="ChEBI" id="CHEBI:29105"/>
    </ligand>
</feature>
<dbReference type="Pfam" id="PF00899">
    <property type="entry name" value="ThiF"/>
    <property type="match status" value="1"/>
</dbReference>
<evidence type="ECO:0000256" key="6">
    <source>
        <dbReference type="ARBA" id="ARBA00022723"/>
    </source>
</evidence>
<comment type="cofactor">
    <cofactor evidence="14">
        <name>Zn(2+)</name>
        <dbReference type="ChEBI" id="CHEBI:29105"/>
    </cofactor>
    <text evidence="14">Binds 1 zinc ion per subunit.</text>
</comment>
<dbReference type="GO" id="GO:0034599">
    <property type="term" value="P:cellular response to oxidative stress"/>
    <property type="evidence" value="ECO:0007669"/>
    <property type="project" value="EnsemblFungi"/>
</dbReference>
<evidence type="ECO:0000256" key="4">
    <source>
        <dbReference type="ARBA" id="ARBA00022694"/>
    </source>
</evidence>
<keyword evidence="9 14" id="KW-0862">Zinc</keyword>
<dbReference type="InterPro" id="IPR000594">
    <property type="entry name" value="ThiF_NAD_FAD-bd"/>
</dbReference>
<dbReference type="EMBL" id="CDHN01000006">
    <property type="protein sequence ID" value="CEJ93816.1"/>
    <property type="molecule type" value="Genomic_DNA"/>
</dbReference>
<dbReference type="HAMAP" id="MF_03049">
    <property type="entry name" value="MOCS3_Uba4"/>
    <property type="match status" value="1"/>
</dbReference>
<dbReference type="GO" id="GO:0005524">
    <property type="term" value="F:ATP binding"/>
    <property type="evidence" value="ECO:0007669"/>
    <property type="project" value="UniProtKB-KW"/>
</dbReference>
<evidence type="ECO:0000256" key="11">
    <source>
        <dbReference type="ARBA" id="ARBA00023150"/>
    </source>
</evidence>
<dbReference type="FunFam" id="3.40.50.720:FF:000033">
    <property type="entry name" value="Adenylyltransferase and sulfurtransferase MOCS3"/>
    <property type="match status" value="1"/>
</dbReference>
<dbReference type="InterPro" id="IPR036873">
    <property type="entry name" value="Rhodanese-like_dom_sf"/>
</dbReference>
<keyword evidence="6 14" id="KW-0479">Metal-binding</keyword>
<dbReference type="PANTHER" id="PTHR10953">
    <property type="entry name" value="UBIQUITIN-ACTIVATING ENZYME E1"/>
    <property type="match status" value="1"/>
</dbReference>
<dbReference type="GO" id="GO:0004792">
    <property type="term" value="F:thiosulfate-cyanide sulfurtransferase activity"/>
    <property type="evidence" value="ECO:0007669"/>
    <property type="project" value="EnsemblFungi"/>
</dbReference>
<comment type="subcellular location">
    <subcellularLocation>
        <location evidence="1">Cytoplasm</location>
        <location evidence="1">Cytosol</location>
    </subcellularLocation>
</comment>
<evidence type="ECO:0000256" key="1">
    <source>
        <dbReference type="ARBA" id="ARBA00004514"/>
    </source>
</evidence>
<evidence type="ECO:0000256" key="7">
    <source>
        <dbReference type="ARBA" id="ARBA00022741"/>
    </source>
</evidence>
<dbReference type="HOGENOM" id="CLU_013325_1_2_1"/>
<comment type="function">
    <text evidence="13">Plays a central role in 2-thiolation of mcm(5)S(2)U at tRNA wobble positions of cytosolic tRNA(Lys), tRNA(Glu) and tRNA(Gln). Also essential during biosynthesis of the molybdenum cofactor. Acts by mediating the C-terminal thiocarboxylation of sulfur carriers urm1 and mocs2a. Its N-terminus first activates urm1 and mocs2a as acyl-adenylates (-COAMP), then the persulfide sulfur on the catalytic cysteine is transferred to urm1 and mocs2a to form thiocarboxylation (-COSH) of their C-terminus. The reaction probably involves hydrogen sulfide that is generated from the persulfide intermediate and that acts as a nucleophile towards urm1 and mocs2a. Subsequently, a transient disulfide bond is formed. Does not use thiosulfate as sulfur donor; nfs1 probably acting as a sulfur donor for thiocarboxylation reactions.</text>
</comment>
<evidence type="ECO:0000256" key="15">
    <source>
        <dbReference type="SAM" id="Coils"/>
    </source>
</evidence>
<dbReference type="InterPro" id="IPR001763">
    <property type="entry name" value="Rhodanese-like_dom"/>
</dbReference>
<dbReference type="UniPathway" id="UPA00988"/>
<dbReference type="EC" id="2.7.7.80" evidence="14"/>
<dbReference type="GO" id="GO:0042802">
    <property type="term" value="F:identical protein binding"/>
    <property type="evidence" value="ECO:0007669"/>
    <property type="project" value="EnsemblFungi"/>
</dbReference>
<feature type="coiled-coil region" evidence="15">
    <location>
        <begin position="4"/>
        <end position="31"/>
    </location>
</feature>
<keyword evidence="18" id="KW-1185">Reference proteome</keyword>
<evidence type="ECO:0000256" key="9">
    <source>
        <dbReference type="ARBA" id="ARBA00022833"/>
    </source>
</evidence>
<dbReference type="GO" id="GO:0002143">
    <property type="term" value="P:tRNA wobble position uridine thiolation"/>
    <property type="evidence" value="ECO:0007669"/>
    <property type="project" value="EnsemblFungi"/>
</dbReference>
<dbReference type="GO" id="GO:0042292">
    <property type="term" value="F:URM1 activating enzyme activity"/>
    <property type="evidence" value="ECO:0007669"/>
    <property type="project" value="EnsemblFungi"/>
</dbReference>
<evidence type="ECO:0000259" key="16">
    <source>
        <dbReference type="PROSITE" id="PS50206"/>
    </source>
</evidence>
<dbReference type="GO" id="GO:0001403">
    <property type="term" value="P:invasive growth in response to glucose limitation"/>
    <property type="evidence" value="ECO:0007669"/>
    <property type="project" value="EnsemblFungi"/>
</dbReference>
<feature type="binding site" evidence="14">
    <location>
        <position position="104"/>
    </location>
    <ligand>
        <name>ATP</name>
        <dbReference type="ChEBI" id="CHEBI:30616"/>
    </ligand>
</feature>
<proteinExistence type="inferred from homology"/>
<dbReference type="SMART" id="SM00450">
    <property type="entry name" value="RHOD"/>
    <property type="match status" value="1"/>
</dbReference>
<dbReference type="EC" id="2.8.1.11" evidence="14"/>
<dbReference type="InterPro" id="IPR035985">
    <property type="entry name" value="Ubiquitin-activating_enz"/>
</dbReference>
<evidence type="ECO:0000256" key="5">
    <source>
        <dbReference type="ARBA" id="ARBA00022695"/>
    </source>
</evidence>
<evidence type="ECO:0000256" key="14">
    <source>
        <dbReference type="HAMAP-Rule" id="MF_03049"/>
    </source>
</evidence>
<keyword evidence="5" id="KW-0548">Nucleotidyltransferase</keyword>
<comment type="catalytic activity">
    <reaction evidence="14">
        <text>[molybdopterin-synthase sulfur-carrier protein]-C-terminal Gly-Gly-AMP + S-sulfanyl-L-cysteinyl-[cysteine desulfurase] + AH2 = [molybdopterin-synthase sulfur-carrier protein]-C-terminal-Gly-aminoethanethioate + L-cysteinyl-[cysteine desulfurase] + A + AMP + 2 H(+)</text>
        <dbReference type="Rhea" id="RHEA:48612"/>
        <dbReference type="Rhea" id="RHEA-COMP:12157"/>
        <dbReference type="Rhea" id="RHEA-COMP:12158"/>
        <dbReference type="Rhea" id="RHEA-COMP:12159"/>
        <dbReference type="Rhea" id="RHEA-COMP:19907"/>
        <dbReference type="ChEBI" id="CHEBI:13193"/>
        <dbReference type="ChEBI" id="CHEBI:15378"/>
        <dbReference type="ChEBI" id="CHEBI:17499"/>
        <dbReference type="ChEBI" id="CHEBI:29950"/>
        <dbReference type="ChEBI" id="CHEBI:61963"/>
        <dbReference type="ChEBI" id="CHEBI:90618"/>
        <dbReference type="ChEBI" id="CHEBI:232372"/>
        <dbReference type="ChEBI" id="CHEBI:456215"/>
        <dbReference type="EC" id="2.8.1.11"/>
    </reaction>
</comment>
<feature type="binding site" evidence="14">
    <location>
        <position position="128"/>
    </location>
    <ligand>
        <name>ATP</name>
        <dbReference type="ChEBI" id="CHEBI:30616"/>
    </ligand>
</feature>
<evidence type="ECO:0000313" key="17">
    <source>
        <dbReference type="EMBL" id="CEJ93816.1"/>
    </source>
</evidence>
<sequence>MTTAESLRAQIAQKRVELQDLESQLDQVEKTSNSVPKKPEDWKWPLLPEEYNRYSRQMIVPNFGLQGQERIREARVLLVGAGGLGCPAAAYLAGCGVKKLGLADADEVEVSNLHRQIAHSTERVGMSKVLSAITYLKQLNPTVTYQAHTTHLTPQNAEEIVSQYDLVLDCTDHPTSRYLISDICVLLGKPLVSASAFQTSGQLLVLNSPPGAGPCYRCIFPKPPPPESVVGCGEGGIVGPVVGVMGVLQAMEAIKLMIRGGHLPQESPEPVDRISMLLYSAMADTPFRTVRMRGKRADCFACSGPNAQLTLDSLRNSLDYVQFCGVVQPVNELAAEERVSAVELNRLRTTGDTKPLLIDVRGKEQFSVANIEGSLNLPINTVMGHRVEKGKPDSWIPQNTDANAPIYIICRVGNDSQLTVRKLKELGFDEGGKRYIGDIEGGLQAWKKDIDPSIPFI</sequence>
<dbReference type="InterPro" id="IPR045886">
    <property type="entry name" value="ThiF/MoeB/HesA"/>
</dbReference>
<gene>
    <name evidence="14" type="primary">uba4</name>
    <name evidence="14" type="synonym">cnxF</name>
    <name evidence="17" type="ORF">VHEMI09382</name>
</gene>
<feature type="active site" description="Cysteine persulfide intermediate; for sulfurtransferase activity" evidence="14">
    <location>
        <position position="410"/>
    </location>
</feature>
<keyword evidence="8" id="KW-0833">Ubl conjugation pathway</keyword>
<evidence type="ECO:0000256" key="12">
    <source>
        <dbReference type="ARBA" id="ARBA00023268"/>
    </source>
</evidence>
<comment type="pathway">
    <text evidence="14">tRNA modification; 5-methoxycarbonylmethyl-2-thiouridine-tRNA biosynthesis.</text>
</comment>
<dbReference type="GO" id="GO:0046872">
    <property type="term" value="F:metal ion binding"/>
    <property type="evidence" value="ECO:0007669"/>
    <property type="project" value="UniProtKB-KW"/>
</dbReference>
<protein>
    <recommendedName>
        <fullName evidence="14">Adenylyltransferase and sulfurtransferase uba4</fullName>
    </recommendedName>
    <alternativeName>
        <fullName evidence="14">Common component for nitrate reductase and xanthine dehydrogenase protein F</fullName>
    </alternativeName>
    <alternativeName>
        <fullName evidence="14">Ubiquitin-like protein activator 4</fullName>
    </alternativeName>
    <domain>
        <recommendedName>
            <fullName evidence="14">Molybdopterin-synthase adenylyltransferase</fullName>
            <ecNumber evidence="14">2.7.7.80</ecNumber>
        </recommendedName>
        <alternativeName>
            <fullName evidence="14">Adenylyltransferase uba4</fullName>
        </alternativeName>
        <alternativeName>
            <fullName evidence="14">Sulfur carrier protein MOCS2A adenylyltransferase</fullName>
        </alternativeName>
    </domain>
    <domain>
        <recommendedName>
            <fullName evidence="14">Molybdopterin-synthase sulfurtransferase</fullName>
            <ecNumber evidence="14">2.8.1.11</ecNumber>
        </recommendedName>
        <alternativeName>
            <fullName evidence="14">Sulfurtransferase uba4</fullName>
        </alternativeName>
        <alternativeName>
            <fullName evidence="14">Sulfur carrier protein MOCS2A sulfurtransferase</fullName>
        </alternativeName>
    </domain>
</protein>
<dbReference type="Pfam" id="PF00581">
    <property type="entry name" value="Rhodanese"/>
    <property type="match status" value="1"/>
</dbReference>
<accession>A0A0A1T9S4</accession>
<keyword evidence="15" id="KW-0175">Coiled coil</keyword>
<comment type="function">
    <text evidence="14">Plays a central role in 2-thiolation of mcm(5)S(2)U at tRNA wobble positions of cytosolic tRNA(Lys), tRNA(Glu) and tRNA(Gln). Also essential during biosynthesis of the molybdenum cofactor. Acts by mediating the C-terminal thiocarboxylation of sulfur carriers urm1 and MOCS2A. Its N-terminus first activates urm1 and MOCS2A as acyl-adenylates (-COAMP), then the persulfide sulfur on the catalytic cysteine is transferred to urm1 and MOCS2A to form thiocarboxylation (-COSH) of their C-terminus. The reaction probably involves hydrogen sulfide that is generated from the persulfide intermediate and that acts as nucleophile towards urm1 and MOCS2A. Subsequently, a transient disulfide bond is formed. Does not use thiosulfate as sulfur donor; nfs1 probably acting as a sulfur donor for thiocarboxylation reactions.</text>
</comment>
<feature type="binding site" evidence="14">
    <location>
        <position position="83"/>
    </location>
    <ligand>
        <name>ATP</name>
        <dbReference type="ChEBI" id="CHEBI:30616"/>
    </ligand>
</feature>
<feature type="binding site" evidence="14">
    <location>
        <begin position="111"/>
        <end position="115"/>
    </location>
    <ligand>
        <name>ATP</name>
        <dbReference type="ChEBI" id="CHEBI:30616"/>
    </ligand>
</feature>